<dbReference type="InterPro" id="IPR033658">
    <property type="entry name" value="GRX_PICOT-like"/>
</dbReference>
<dbReference type="Pfam" id="PF21266">
    <property type="entry name" value="S1_RRP4"/>
    <property type="match status" value="1"/>
</dbReference>
<organism evidence="14">
    <name type="scientific">Darwinula stevensoni</name>
    <dbReference type="NCBI Taxonomy" id="69355"/>
    <lineage>
        <taxon>Eukaryota</taxon>
        <taxon>Metazoa</taxon>
        <taxon>Ecdysozoa</taxon>
        <taxon>Arthropoda</taxon>
        <taxon>Crustacea</taxon>
        <taxon>Oligostraca</taxon>
        <taxon>Ostracoda</taxon>
        <taxon>Podocopa</taxon>
        <taxon>Podocopida</taxon>
        <taxon>Darwinulocopina</taxon>
        <taxon>Darwinuloidea</taxon>
        <taxon>Darwinulidae</taxon>
        <taxon>Darwinula</taxon>
    </lineage>
</organism>
<feature type="domain" description="S1 motif" evidence="12">
    <location>
        <begin position="1124"/>
        <end position="1202"/>
    </location>
</feature>
<evidence type="ECO:0000256" key="6">
    <source>
        <dbReference type="ARBA" id="ARBA00022884"/>
    </source>
</evidence>
<evidence type="ECO:0000256" key="4">
    <source>
        <dbReference type="ARBA" id="ARBA00022723"/>
    </source>
</evidence>
<evidence type="ECO:0000256" key="2">
    <source>
        <dbReference type="ARBA" id="ARBA00009155"/>
    </source>
</evidence>
<keyword evidence="7" id="KW-0408">Iron</keyword>
<keyword evidence="6" id="KW-0694">RNA-binding</keyword>
<dbReference type="InterPro" id="IPR036612">
    <property type="entry name" value="KH_dom_type_1_sf"/>
</dbReference>
<dbReference type="InterPro" id="IPR025721">
    <property type="entry name" value="Exosome_cplx_N_dom"/>
</dbReference>
<evidence type="ECO:0000256" key="8">
    <source>
        <dbReference type="ARBA" id="ARBA00023014"/>
    </source>
</evidence>
<dbReference type="EMBL" id="CAJPEV010001369">
    <property type="protein sequence ID" value="CAG0892268.1"/>
    <property type="molecule type" value="Genomic_DNA"/>
</dbReference>
<dbReference type="Pfam" id="PF00462">
    <property type="entry name" value="Glutaredoxin"/>
    <property type="match status" value="2"/>
</dbReference>
<keyword evidence="4" id="KW-0479">Metal-binding</keyword>
<evidence type="ECO:0000256" key="9">
    <source>
        <dbReference type="ARBA" id="ARBA00023242"/>
    </source>
</evidence>
<dbReference type="GO" id="GO:0003723">
    <property type="term" value="F:RNA binding"/>
    <property type="evidence" value="ECO:0007669"/>
    <property type="project" value="UniProtKB-KW"/>
</dbReference>
<dbReference type="Pfam" id="PF00085">
    <property type="entry name" value="Thioredoxin"/>
    <property type="match status" value="1"/>
</dbReference>
<dbReference type="Pfam" id="PF00249">
    <property type="entry name" value="Myb_DNA-binding"/>
    <property type="match status" value="2"/>
</dbReference>
<evidence type="ECO:0000256" key="3">
    <source>
        <dbReference type="ARBA" id="ARBA00022552"/>
    </source>
</evidence>
<dbReference type="GO" id="GO:0005829">
    <property type="term" value="C:cytosol"/>
    <property type="evidence" value="ECO:0007669"/>
    <property type="project" value="TreeGrafter"/>
</dbReference>
<dbReference type="SUPFAM" id="SSF54791">
    <property type="entry name" value="Eukaryotic type KH-domain (KH-domain type I)"/>
    <property type="match status" value="1"/>
</dbReference>
<dbReference type="PROSITE" id="PS50126">
    <property type="entry name" value="S1"/>
    <property type="match status" value="1"/>
</dbReference>
<sequence>MVLTPPLKVFHFRADWAEQCPVVDGVLEELRRNFGDKEVDFIGVDAEAIPEISSKYGISAVPTVLLLMNEEVVDRIDGANASEITKKIKHQVARANIFKDQLESPKEPLEDRLKRLVHSAPCMLFMKGSAEKPQCGFSRQMVELLNKHNASYCTFDILTDEEVRQGLKKFSDWPTYPQLYVKGNLIGGLDIAKEMDANGELASLLPKKQSLEERLKTLINKAPLMVFMKGTPEVPKCGFSRTLVQILHEIGVKFETFDILGDEEVREGLKKFSDWPTYPQVYVKGELVGGLDIIKELQKSGQLVETLTPNRSTRALLVCGMGEASSSRAGPIKHRTRSTAGRDVVRFHPSHVDDEGLIDTEDESWDTESGAAEFMIDSDEDEPFVPLYYHNDGRSQDKAHWPTQKNREQWSPHHARKGQVEEEWEPSSSILDSEEDGDDVEEDLRFAGWSVPFEEEYVSTGLGDLLFLNRAMQARLKVEIDRLQEFLMEVHAAQKNKFLLGFVGSVAESKHLIHCIHENIKEQELKRIEARLDVLKEKKLVTINKADQLEVHRQIAAAVIIKNSLKKSEASLFVKGKNQKIDWMKISCQMKRPRSDLECYLIWVNCLHPSIYKASWSDEEVEVLEDKVKDMLESHCHVDWNKVSSFLSGRTPLQCLRRFRQLEHKKIKRWKVKEEKSLAEIVSENDKADGHVRWYKVSAIVGNRTRKQLSDHWTTVGTPLQGAKFTLKEDHFLLAAHMICGNNWAQISAFMPGRSRLQVKNRCKALAKGAPPVWSLGEDRILMEHVREKGPRFWSLVASSLGGLKEGTRCRARWLRLEKYLPDDSDDLLQISLLQQLQHLCKLTSQPRIKKKKRDQETSESLVSDCELQRRTKKKRQETCTATDPLEEDLRSFFSTKRMQSRHGRPRTRNQTCDSREADQFEKSLLLYLGLGEMYATNQTEETMRHQVSPSPLADTVANALEQETKHGDSFWDILNGLWSRDLIEEPCLEYMPPNDANVTALRAMLIHRNRLRVLAKGASEAGGFQGMKQTFLQQFLFFFSLPAWLASDRWFGEHGVEADEEPPPPHNCITPGGLITSATGFMRGHGTYMEDENLYASVAGVIQKVNKLISVRGFQSRYQGEVGDVVIGRVLEVAGKRWKVDTNSRLDSILQLSSVNLPGGELRRKTAEDEKSMRQILQEGDVISAEVHNVYADGSLALHTRSLKYGKLKEGTMVKAPPCLILRRKTHFHSLPCGVTVVLGNNGYIWIAPTSADPEGGAAPLSINEADRQVVARVRNCISALSSAGIVLYDTSILYAFEASNQYPEVKMLLKPEISANIAKITRLRLEMESDR</sequence>
<dbReference type="Gene3D" id="3.40.30.10">
    <property type="entry name" value="Glutaredoxin"/>
    <property type="match status" value="3"/>
</dbReference>
<evidence type="ECO:0000313" key="15">
    <source>
        <dbReference type="Proteomes" id="UP000677054"/>
    </source>
</evidence>
<feature type="domain" description="Myb-like" evidence="11">
    <location>
        <begin position="608"/>
        <end position="663"/>
    </location>
</feature>
<protein>
    <recommendedName>
        <fullName evidence="16">Ribosomal RNA-processing protein 4</fullName>
    </recommendedName>
</protein>
<feature type="region of interest" description="Disordered" evidence="10">
    <location>
        <begin position="395"/>
        <end position="437"/>
    </location>
</feature>
<keyword evidence="5" id="KW-0271">Exosome</keyword>
<dbReference type="SUPFAM" id="SSF50249">
    <property type="entry name" value="Nucleic acid-binding proteins"/>
    <property type="match status" value="1"/>
</dbReference>
<dbReference type="NCBIfam" id="TIGR00365">
    <property type="entry name" value="Grx4 family monothiol glutaredoxin"/>
    <property type="match status" value="1"/>
</dbReference>
<dbReference type="GO" id="GO:0010468">
    <property type="term" value="P:regulation of gene expression"/>
    <property type="evidence" value="ECO:0007669"/>
    <property type="project" value="UniProtKB-ARBA"/>
</dbReference>
<dbReference type="Gene3D" id="2.40.50.100">
    <property type="match status" value="1"/>
</dbReference>
<evidence type="ECO:0000259" key="13">
    <source>
        <dbReference type="PROSITE" id="PS51294"/>
    </source>
</evidence>
<evidence type="ECO:0000256" key="10">
    <source>
        <dbReference type="SAM" id="MobiDB-lite"/>
    </source>
</evidence>
<evidence type="ECO:0000256" key="7">
    <source>
        <dbReference type="ARBA" id="ARBA00023004"/>
    </source>
</evidence>
<dbReference type="GO" id="GO:0000178">
    <property type="term" value="C:exosome (RNase complex)"/>
    <property type="evidence" value="ECO:0007669"/>
    <property type="project" value="UniProtKB-KW"/>
</dbReference>
<dbReference type="InterPro" id="IPR004480">
    <property type="entry name" value="Monothiol_GRX-rel"/>
</dbReference>
<reference evidence="14" key="1">
    <citation type="submission" date="2020-11" db="EMBL/GenBank/DDBJ databases">
        <authorList>
            <person name="Tran Van P."/>
        </authorList>
    </citation>
    <scope>NUCLEOTIDE SEQUENCE</scope>
</reference>
<gene>
    <name evidence="14" type="ORF">DSTB1V02_LOCUS7013</name>
</gene>
<dbReference type="OrthoDB" id="415696at2759"/>
<dbReference type="CDD" id="cd05789">
    <property type="entry name" value="S1_Rrp4"/>
    <property type="match status" value="1"/>
</dbReference>
<evidence type="ECO:0000256" key="5">
    <source>
        <dbReference type="ARBA" id="ARBA00022835"/>
    </source>
</evidence>
<dbReference type="InterPro" id="IPR017930">
    <property type="entry name" value="Myb_dom"/>
</dbReference>
<keyword evidence="8" id="KW-0411">Iron-sulfur</keyword>
<dbReference type="InterPro" id="IPR036249">
    <property type="entry name" value="Thioredoxin-like_sf"/>
</dbReference>
<feature type="compositionally biased region" description="Basic residues" evidence="10">
    <location>
        <begin position="899"/>
        <end position="908"/>
    </location>
</feature>
<feature type="domain" description="HTH myb-type" evidence="13">
    <location>
        <begin position="608"/>
        <end position="667"/>
    </location>
</feature>
<keyword evidence="9" id="KW-0539">Nucleus</keyword>
<dbReference type="GO" id="GO:0005634">
    <property type="term" value="C:nucleus"/>
    <property type="evidence" value="ECO:0007669"/>
    <property type="project" value="UniProtKB-SubCell"/>
</dbReference>
<feature type="domain" description="Myb-like" evidence="11">
    <location>
        <begin position="669"/>
        <end position="717"/>
    </location>
</feature>
<evidence type="ECO:0000259" key="12">
    <source>
        <dbReference type="PROSITE" id="PS50126"/>
    </source>
</evidence>
<keyword evidence="15" id="KW-1185">Reference proteome</keyword>
<dbReference type="InterPro" id="IPR002109">
    <property type="entry name" value="Glutaredoxin"/>
</dbReference>
<dbReference type="GO" id="GO:0006364">
    <property type="term" value="P:rRNA processing"/>
    <property type="evidence" value="ECO:0007669"/>
    <property type="project" value="UniProtKB-KW"/>
</dbReference>
<comment type="subcellular location">
    <subcellularLocation>
        <location evidence="1">Nucleus</location>
    </subcellularLocation>
</comment>
<evidence type="ECO:0008006" key="16">
    <source>
        <dbReference type="Google" id="ProtNLM"/>
    </source>
</evidence>
<dbReference type="PANTHER" id="PTHR10293">
    <property type="entry name" value="GLUTAREDOXIN FAMILY MEMBER"/>
    <property type="match status" value="1"/>
</dbReference>
<feature type="region of interest" description="Disordered" evidence="10">
    <location>
        <begin position="893"/>
        <end position="915"/>
    </location>
</feature>
<name>A0A7R8XG53_9CRUS</name>
<keyword evidence="3" id="KW-0698">rRNA processing</keyword>
<dbReference type="CDD" id="cd00167">
    <property type="entry name" value="SANT"/>
    <property type="match status" value="4"/>
</dbReference>
<dbReference type="InterPro" id="IPR013766">
    <property type="entry name" value="Thioredoxin_domain"/>
</dbReference>
<evidence type="ECO:0000259" key="11">
    <source>
        <dbReference type="PROSITE" id="PS50090"/>
    </source>
</evidence>
<feature type="domain" description="HTH myb-type" evidence="13">
    <location>
        <begin position="720"/>
        <end position="770"/>
    </location>
</feature>
<dbReference type="PROSITE" id="PS51354">
    <property type="entry name" value="GLUTAREDOXIN_2"/>
    <property type="match status" value="2"/>
</dbReference>
<dbReference type="FunFam" id="2.40.50.140:FF:000038">
    <property type="entry name" value="Exosome complex component RRP4"/>
    <property type="match status" value="1"/>
</dbReference>
<feature type="domain" description="Myb-like" evidence="11">
    <location>
        <begin position="774"/>
        <end position="818"/>
    </location>
</feature>
<dbReference type="Pfam" id="PF15985">
    <property type="entry name" value="KH_6"/>
    <property type="match status" value="1"/>
</dbReference>
<dbReference type="CDD" id="cd03028">
    <property type="entry name" value="GRX_PICOT_like"/>
    <property type="match status" value="2"/>
</dbReference>
<dbReference type="InterPro" id="IPR003029">
    <property type="entry name" value="S1_domain"/>
</dbReference>
<dbReference type="Gene3D" id="1.10.10.60">
    <property type="entry name" value="Homeodomain-like"/>
    <property type="match status" value="4"/>
</dbReference>
<dbReference type="SUPFAM" id="SSF110324">
    <property type="entry name" value="Ribosomal L27 protein-like"/>
    <property type="match status" value="1"/>
</dbReference>
<dbReference type="GO" id="GO:0006879">
    <property type="term" value="P:intracellular iron ion homeostasis"/>
    <property type="evidence" value="ECO:0007669"/>
    <property type="project" value="TreeGrafter"/>
</dbReference>
<evidence type="ECO:0000313" key="14">
    <source>
        <dbReference type="EMBL" id="CAD7247179.1"/>
    </source>
</evidence>
<dbReference type="Proteomes" id="UP000677054">
    <property type="component" value="Unassembled WGS sequence"/>
</dbReference>
<dbReference type="InterPro" id="IPR004088">
    <property type="entry name" value="KH_dom_type_1"/>
</dbReference>
<dbReference type="PROSITE" id="PS51294">
    <property type="entry name" value="HTH_MYB"/>
    <property type="match status" value="2"/>
</dbReference>
<dbReference type="Pfam" id="PF14382">
    <property type="entry name" value="ECR1_N"/>
    <property type="match status" value="1"/>
</dbReference>
<dbReference type="GO" id="GO:0046872">
    <property type="term" value="F:metal ion binding"/>
    <property type="evidence" value="ECO:0007669"/>
    <property type="project" value="UniProtKB-KW"/>
</dbReference>
<dbReference type="EMBL" id="LR900886">
    <property type="protein sequence ID" value="CAD7247179.1"/>
    <property type="molecule type" value="Genomic_DNA"/>
</dbReference>
<comment type="similarity">
    <text evidence="2">Belongs to the RRP4 family.</text>
</comment>
<proteinExistence type="inferred from homology"/>
<dbReference type="PROSITE" id="PS50090">
    <property type="entry name" value="MYB_LIKE"/>
    <property type="match status" value="3"/>
</dbReference>
<dbReference type="GO" id="GO:0051536">
    <property type="term" value="F:iron-sulfur cluster binding"/>
    <property type="evidence" value="ECO:0007669"/>
    <property type="project" value="UniProtKB-KW"/>
</dbReference>
<evidence type="ECO:0000256" key="1">
    <source>
        <dbReference type="ARBA" id="ARBA00004123"/>
    </source>
</evidence>
<dbReference type="PANTHER" id="PTHR10293:SF73">
    <property type="entry name" value="GLUTAREDOXIN-3"/>
    <property type="match status" value="1"/>
</dbReference>
<dbReference type="Gene3D" id="2.40.50.140">
    <property type="entry name" value="Nucleic acid-binding proteins"/>
    <property type="match status" value="1"/>
</dbReference>
<feature type="compositionally biased region" description="Basic and acidic residues" evidence="10">
    <location>
        <begin position="395"/>
        <end position="411"/>
    </location>
</feature>
<dbReference type="SMART" id="SM00717">
    <property type="entry name" value="SANT"/>
    <property type="match status" value="5"/>
</dbReference>
<dbReference type="SUPFAM" id="SSF46689">
    <property type="entry name" value="Homeodomain-like"/>
    <property type="match status" value="3"/>
</dbReference>
<dbReference type="SUPFAM" id="SSF52833">
    <property type="entry name" value="Thioredoxin-like"/>
    <property type="match status" value="3"/>
</dbReference>
<dbReference type="InterPro" id="IPR009057">
    <property type="entry name" value="Homeodomain-like_sf"/>
</dbReference>
<dbReference type="InterPro" id="IPR012340">
    <property type="entry name" value="NA-bd_OB-fold"/>
</dbReference>
<accession>A0A7R8XG53</accession>
<dbReference type="InterPro" id="IPR048565">
    <property type="entry name" value="S1_RRP4"/>
</dbReference>
<dbReference type="CDD" id="cd22525">
    <property type="entry name" value="KH-I_Rrp4_eukar"/>
    <property type="match status" value="1"/>
</dbReference>
<dbReference type="FunFam" id="3.40.30.10:FF:000012">
    <property type="entry name" value="Monothiol glutaredoxin"/>
    <property type="match status" value="2"/>
</dbReference>
<dbReference type="InterPro" id="IPR001005">
    <property type="entry name" value="SANT/Myb"/>
</dbReference>